<gene>
    <name evidence="9" type="ORF">EQW73_05285</name>
    <name evidence="10" type="ORF">EQW78_03140</name>
</gene>
<dbReference type="PANTHER" id="PTHR48069">
    <property type="entry name" value="DIHYDROFOLATE REDUCTASE"/>
    <property type="match status" value="1"/>
</dbReference>
<evidence type="ECO:0000313" key="10">
    <source>
        <dbReference type="EMBL" id="RXR36272.1"/>
    </source>
</evidence>
<dbReference type="Gene3D" id="3.40.430.10">
    <property type="entry name" value="Dihydrofolate Reductase, subunit A"/>
    <property type="match status" value="1"/>
</dbReference>
<evidence type="ECO:0000256" key="6">
    <source>
        <dbReference type="ARBA" id="ARBA00023002"/>
    </source>
</evidence>
<evidence type="ECO:0000256" key="4">
    <source>
        <dbReference type="ARBA" id="ARBA00022563"/>
    </source>
</evidence>
<evidence type="ECO:0000256" key="1">
    <source>
        <dbReference type="ARBA" id="ARBA00004903"/>
    </source>
</evidence>
<keyword evidence="5" id="KW-0521">NADP</keyword>
<name>A0A4Q1L3A2_9CELL</name>
<dbReference type="GO" id="GO:0046654">
    <property type="term" value="P:tetrahydrofolate biosynthetic process"/>
    <property type="evidence" value="ECO:0007669"/>
    <property type="project" value="UniProtKB-UniPathway"/>
</dbReference>
<evidence type="ECO:0000259" key="8">
    <source>
        <dbReference type="PROSITE" id="PS51330"/>
    </source>
</evidence>
<dbReference type="InterPro" id="IPR024072">
    <property type="entry name" value="DHFR-like_dom_sf"/>
</dbReference>
<dbReference type="InterPro" id="IPR001796">
    <property type="entry name" value="DHFR_dom"/>
</dbReference>
<keyword evidence="12" id="KW-1185">Reference proteome</keyword>
<comment type="caution">
    <text evidence="10">The sequence shown here is derived from an EMBL/GenBank/DDBJ whole genome shotgun (WGS) entry which is preliminary data.</text>
</comment>
<comment type="similarity">
    <text evidence="2 7">Belongs to the dihydrofolate reductase family.</text>
</comment>
<dbReference type="Proteomes" id="UP000290517">
    <property type="component" value="Unassembled WGS sequence"/>
</dbReference>
<dbReference type="EMBL" id="SDJQ01000004">
    <property type="protein sequence ID" value="RXR36272.1"/>
    <property type="molecule type" value="Genomic_DNA"/>
</dbReference>
<evidence type="ECO:0000256" key="3">
    <source>
        <dbReference type="ARBA" id="ARBA00012856"/>
    </source>
</evidence>
<dbReference type="CDD" id="cd00209">
    <property type="entry name" value="DHFR"/>
    <property type="match status" value="1"/>
</dbReference>
<dbReference type="PROSITE" id="PS00075">
    <property type="entry name" value="DHFR_1"/>
    <property type="match status" value="1"/>
</dbReference>
<dbReference type="GO" id="GO:0004146">
    <property type="term" value="F:dihydrofolate reductase activity"/>
    <property type="evidence" value="ECO:0007669"/>
    <property type="project" value="UniProtKB-EC"/>
</dbReference>
<organism evidence="10 11">
    <name type="scientific">Oerskovia turbata</name>
    <dbReference type="NCBI Taxonomy" id="1713"/>
    <lineage>
        <taxon>Bacteria</taxon>
        <taxon>Bacillati</taxon>
        <taxon>Actinomycetota</taxon>
        <taxon>Actinomycetes</taxon>
        <taxon>Micrococcales</taxon>
        <taxon>Cellulomonadaceae</taxon>
        <taxon>Oerskovia</taxon>
    </lineage>
</organism>
<dbReference type="GO" id="GO:0005829">
    <property type="term" value="C:cytosol"/>
    <property type="evidence" value="ECO:0007669"/>
    <property type="project" value="TreeGrafter"/>
</dbReference>
<evidence type="ECO:0000256" key="5">
    <source>
        <dbReference type="ARBA" id="ARBA00022857"/>
    </source>
</evidence>
<dbReference type="InterPro" id="IPR017925">
    <property type="entry name" value="DHFR_CS"/>
</dbReference>
<dbReference type="STRING" id="1713.GCA_000718325_00279"/>
<proteinExistence type="inferred from homology"/>
<accession>A0A4Q1L3A2</accession>
<dbReference type="PANTHER" id="PTHR48069:SF3">
    <property type="entry name" value="DIHYDROFOLATE REDUCTASE"/>
    <property type="match status" value="1"/>
</dbReference>
<dbReference type="GO" id="GO:0046655">
    <property type="term" value="P:folic acid metabolic process"/>
    <property type="evidence" value="ECO:0007669"/>
    <property type="project" value="TreeGrafter"/>
</dbReference>
<feature type="domain" description="DHFR" evidence="8">
    <location>
        <begin position="5"/>
        <end position="199"/>
    </location>
</feature>
<dbReference type="PROSITE" id="PS51330">
    <property type="entry name" value="DHFR_2"/>
    <property type="match status" value="1"/>
</dbReference>
<protein>
    <recommendedName>
        <fullName evidence="3">dihydrofolate reductase</fullName>
        <ecNumber evidence="3">1.5.1.3</ecNumber>
    </recommendedName>
</protein>
<dbReference type="UniPathway" id="UPA00077">
    <property type="reaction ID" value="UER00158"/>
</dbReference>
<evidence type="ECO:0000256" key="7">
    <source>
        <dbReference type="RuleBase" id="RU004474"/>
    </source>
</evidence>
<evidence type="ECO:0000313" key="9">
    <source>
        <dbReference type="EMBL" id="RXR26886.1"/>
    </source>
</evidence>
<dbReference type="InterPro" id="IPR012259">
    <property type="entry name" value="DHFR"/>
</dbReference>
<evidence type="ECO:0000313" key="12">
    <source>
        <dbReference type="Proteomes" id="UP000290517"/>
    </source>
</evidence>
<evidence type="ECO:0000256" key="2">
    <source>
        <dbReference type="ARBA" id="ARBA00009539"/>
    </source>
</evidence>
<dbReference type="OrthoDB" id="9804315at2"/>
<keyword evidence="4" id="KW-0554">One-carbon metabolism</keyword>
<dbReference type="Proteomes" id="UP000289805">
    <property type="component" value="Unassembled WGS sequence"/>
</dbReference>
<dbReference type="SUPFAM" id="SSF53597">
    <property type="entry name" value="Dihydrofolate reductase-like"/>
    <property type="match status" value="1"/>
</dbReference>
<dbReference type="Pfam" id="PF00186">
    <property type="entry name" value="DHFR_1"/>
    <property type="match status" value="1"/>
</dbReference>
<keyword evidence="6" id="KW-0560">Oxidoreductase</keyword>
<dbReference type="EMBL" id="SDJR01000003">
    <property type="protein sequence ID" value="RXR26886.1"/>
    <property type="molecule type" value="Genomic_DNA"/>
</dbReference>
<sequence length="201" mass="21141">MSRPALGLVWAQARDAAGRPVIGARGGMPWHLPEDLAHFRRVTTGHPVLMGRVTWDSLPPRFRPLPGRLNVVVTRQEDWQPDGAARPGRNGTGVVVAPSVEEGLTLASGAAEESGSGQVWVMGGAQVYAATLPFADRCVVTEIDLVVDGDAFAPALAAGPDGDWALAVSPGGPGGAGAVPDGWQTSADGVRFRFLTYERRR</sequence>
<evidence type="ECO:0000313" key="11">
    <source>
        <dbReference type="Proteomes" id="UP000289805"/>
    </source>
</evidence>
<dbReference type="GO" id="GO:0006730">
    <property type="term" value="P:one-carbon metabolic process"/>
    <property type="evidence" value="ECO:0007669"/>
    <property type="project" value="UniProtKB-KW"/>
</dbReference>
<dbReference type="PRINTS" id="PR00070">
    <property type="entry name" value="DHFR"/>
</dbReference>
<dbReference type="EC" id="1.5.1.3" evidence="3"/>
<dbReference type="GO" id="GO:0046452">
    <property type="term" value="P:dihydrofolate metabolic process"/>
    <property type="evidence" value="ECO:0007669"/>
    <property type="project" value="TreeGrafter"/>
</dbReference>
<dbReference type="GO" id="GO:0050661">
    <property type="term" value="F:NADP binding"/>
    <property type="evidence" value="ECO:0007669"/>
    <property type="project" value="InterPro"/>
</dbReference>
<comment type="pathway">
    <text evidence="1">Cofactor biosynthesis; tetrahydrofolate biosynthesis; 5,6,7,8-tetrahydrofolate from 7,8-dihydrofolate: step 1/1.</text>
</comment>
<reference evidence="11 12" key="1">
    <citation type="submission" date="2019-01" db="EMBL/GenBank/DDBJ databases">
        <title>Oerskovia turbata Genome sequencing and assembly.</title>
        <authorList>
            <person name="Dou T."/>
        </authorList>
    </citation>
    <scope>NUCLEOTIDE SEQUENCE [LARGE SCALE GENOMIC DNA]</scope>
    <source>
        <strain evidence="10 11">JCM12123</strain>
        <strain evidence="9 12">JCM3160</strain>
    </source>
</reference>
<dbReference type="RefSeq" id="WP_036570310.1">
    <property type="nucleotide sequence ID" value="NZ_JOFV01000001.1"/>
</dbReference>
<dbReference type="AlphaFoldDB" id="A0A4Q1L3A2"/>